<dbReference type="InterPro" id="IPR007159">
    <property type="entry name" value="SpoVT-AbrB_dom"/>
</dbReference>
<comment type="caution">
    <text evidence="3">The sequence shown here is derived from an EMBL/GenBank/DDBJ whole genome shotgun (WGS) entry which is preliminary data.</text>
</comment>
<evidence type="ECO:0000313" key="3">
    <source>
        <dbReference type="EMBL" id="PWW83140.1"/>
    </source>
</evidence>
<dbReference type="Proteomes" id="UP000246278">
    <property type="component" value="Unassembled WGS sequence"/>
</dbReference>
<dbReference type="RefSeq" id="WP_110022022.1">
    <property type="nucleotide sequence ID" value="NZ_PDNZ01000001.1"/>
</dbReference>
<feature type="domain" description="SpoVT-AbrB" evidence="2">
    <location>
        <begin position="1"/>
        <end position="46"/>
    </location>
</feature>
<dbReference type="AlphaFoldDB" id="A0A317T9S9"/>
<organism evidence="3 4">
    <name type="scientific">Prosthecochloris marina</name>
    <dbReference type="NCBI Taxonomy" id="2017681"/>
    <lineage>
        <taxon>Bacteria</taxon>
        <taxon>Pseudomonadati</taxon>
        <taxon>Chlorobiota</taxon>
        <taxon>Chlorobiia</taxon>
        <taxon>Chlorobiales</taxon>
        <taxon>Chlorobiaceae</taxon>
        <taxon>Prosthecochloris</taxon>
    </lineage>
</organism>
<dbReference type="SUPFAM" id="SSF89447">
    <property type="entry name" value="AbrB/MazE/MraZ-like"/>
    <property type="match status" value="1"/>
</dbReference>
<accession>A0A317T9S9</accession>
<reference evidence="4" key="1">
    <citation type="submission" date="2017-10" db="EMBL/GenBank/DDBJ databases">
        <authorList>
            <person name="Gaisin V.A."/>
            <person name="Rysina M.S."/>
            <person name="Grouzdev D.S."/>
        </authorList>
    </citation>
    <scope>NUCLEOTIDE SEQUENCE [LARGE SCALE GENOMIC DNA]</scope>
    <source>
        <strain evidence="4">V1</strain>
    </source>
</reference>
<dbReference type="Pfam" id="PF04014">
    <property type="entry name" value="MazE_antitoxin"/>
    <property type="match status" value="1"/>
</dbReference>
<dbReference type="NCBIfam" id="TIGR01439">
    <property type="entry name" value="lp_hng_hel_AbrB"/>
    <property type="match status" value="1"/>
</dbReference>
<proteinExistence type="predicted"/>
<dbReference type="Gene3D" id="2.10.260.10">
    <property type="match status" value="1"/>
</dbReference>
<dbReference type="EMBL" id="PDNZ01000001">
    <property type="protein sequence ID" value="PWW83140.1"/>
    <property type="molecule type" value="Genomic_DNA"/>
</dbReference>
<protein>
    <submittedName>
        <fullName evidence="3">AbrB family transcriptional regulator</fullName>
    </submittedName>
</protein>
<keyword evidence="1" id="KW-0238">DNA-binding</keyword>
<dbReference type="SMART" id="SM00966">
    <property type="entry name" value="SpoVT_AbrB"/>
    <property type="match status" value="1"/>
</dbReference>
<evidence type="ECO:0000259" key="2">
    <source>
        <dbReference type="PROSITE" id="PS51740"/>
    </source>
</evidence>
<dbReference type="PROSITE" id="PS51740">
    <property type="entry name" value="SPOVT_ABRB"/>
    <property type="match status" value="1"/>
</dbReference>
<evidence type="ECO:0000256" key="1">
    <source>
        <dbReference type="PROSITE-ProRule" id="PRU01076"/>
    </source>
</evidence>
<dbReference type="OrthoDB" id="9811597at2"/>
<name>A0A317T9S9_9CHLB</name>
<keyword evidence="4" id="KW-1185">Reference proteome</keyword>
<gene>
    <name evidence="3" type="ORF">CR164_00855</name>
</gene>
<sequence length="72" mass="8242">MQQVTISPKFQVVIPRKIRESLKLVPGQKIQVVQYGERIELIPHKEAHEMRGFLKKYETRSSGPEGGYESCG</sequence>
<dbReference type="GO" id="GO:0003677">
    <property type="term" value="F:DNA binding"/>
    <property type="evidence" value="ECO:0007669"/>
    <property type="project" value="UniProtKB-UniRule"/>
</dbReference>
<evidence type="ECO:0000313" key="4">
    <source>
        <dbReference type="Proteomes" id="UP000246278"/>
    </source>
</evidence>
<dbReference type="InterPro" id="IPR037914">
    <property type="entry name" value="SpoVT-AbrB_sf"/>
</dbReference>